<comment type="caution">
    <text evidence="2">The sequence shown here is derived from an EMBL/GenBank/DDBJ whole genome shotgun (WGS) entry which is preliminary data.</text>
</comment>
<evidence type="ECO:0000313" key="2">
    <source>
        <dbReference type="EMBL" id="RCN36157.1"/>
    </source>
</evidence>
<reference evidence="2 3" key="1">
    <citation type="submission" date="2014-10" db="EMBL/GenBank/DDBJ databases">
        <title>Draft genome of the hookworm Ancylostoma caninum.</title>
        <authorList>
            <person name="Mitreva M."/>
        </authorList>
    </citation>
    <scope>NUCLEOTIDE SEQUENCE [LARGE SCALE GENOMIC DNA]</scope>
    <source>
        <strain evidence="2 3">Baltimore</strain>
    </source>
</reference>
<proteinExistence type="predicted"/>
<keyword evidence="1" id="KW-0732">Signal</keyword>
<dbReference type="EMBL" id="JOJR01000584">
    <property type="protein sequence ID" value="RCN36157.1"/>
    <property type="molecule type" value="Genomic_DNA"/>
</dbReference>
<evidence type="ECO:0008006" key="4">
    <source>
        <dbReference type="Google" id="ProtNLM"/>
    </source>
</evidence>
<evidence type="ECO:0000313" key="3">
    <source>
        <dbReference type="Proteomes" id="UP000252519"/>
    </source>
</evidence>
<protein>
    <recommendedName>
        <fullName evidence="4">Chondroitin proteoglycan 4 domain-containing protein</fullName>
    </recommendedName>
</protein>
<gene>
    <name evidence="2" type="ORF">ANCCAN_17969</name>
</gene>
<evidence type="ECO:0000256" key="1">
    <source>
        <dbReference type="SAM" id="SignalP"/>
    </source>
</evidence>
<feature type="signal peptide" evidence="1">
    <location>
        <begin position="1"/>
        <end position="31"/>
    </location>
</feature>
<dbReference type="Proteomes" id="UP000252519">
    <property type="component" value="Unassembled WGS sequence"/>
</dbReference>
<dbReference type="AlphaFoldDB" id="A0A368G0P2"/>
<keyword evidence="3" id="KW-1185">Reference proteome</keyword>
<sequence length="235" mass="26820">MAFPHPAVTLDHFLSGLAVGFILLRLAQVQGNTGDCSTEMLNKTCLRSFLEEFDINGTTLPDRNGSSFSLILDDAFHLCSSFNELRKCLGGFYEKCFDYDTILDLSDNKKDALQYTREMEKIEFDCDNNMDYDDNDNEALQCVHNVIESRFYDEFNNCSDYKNGTCVSMARKTECETKAVQQNCKNYLSVHFYCKYNAIHLRMNGFRLCAKMPCGAASTLVSLFCFSCIIYQLKC</sequence>
<accession>A0A368G0P2</accession>
<feature type="chain" id="PRO_5017050502" description="Chondroitin proteoglycan 4 domain-containing protein" evidence="1">
    <location>
        <begin position="32"/>
        <end position="235"/>
    </location>
</feature>
<name>A0A368G0P2_ANCCA</name>
<organism evidence="2 3">
    <name type="scientific">Ancylostoma caninum</name>
    <name type="common">Dog hookworm</name>
    <dbReference type="NCBI Taxonomy" id="29170"/>
    <lineage>
        <taxon>Eukaryota</taxon>
        <taxon>Metazoa</taxon>
        <taxon>Ecdysozoa</taxon>
        <taxon>Nematoda</taxon>
        <taxon>Chromadorea</taxon>
        <taxon>Rhabditida</taxon>
        <taxon>Rhabditina</taxon>
        <taxon>Rhabditomorpha</taxon>
        <taxon>Strongyloidea</taxon>
        <taxon>Ancylostomatidae</taxon>
        <taxon>Ancylostomatinae</taxon>
        <taxon>Ancylostoma</taxon>
    </lineage>
</organism>